<protein>
    <submittedName>
        <fullName evidence="5">Acyl- synthetase family member 4 isoform X1</fullName>
    </submittedName>
</protein>
<keyword evidence="2" id="KW-0443">Lipid metabolism</keyword>
<dbReference type="GO" id="GO:0043041">
    <property type="term" value="P:amino acid activation for nonribosomal peptide biosynthetic process"/>
    <property type="evidence" value="ECO:0007669"/>
    <property type="project" value="TreeGrafter"/>
</dbReference>
<dbReference type="SUPFAM" id="SSF50998">
    <property type="entry name" value="Quinoprotein alcohol dehydrogenase-like"/>
    <property type="match status" value="1"/>
</dbReference>
<dbReference type="CDD" id="cd17654">
    <property type="entry name" value="A_NRPS_acs4"/>
    <property type="match status" value="1"/>
</dbReference>
<dbReference type="InterPro" id="IPR045851">
    <property type="entry name" value="AMP-bd_C_sf"/>
</dbReference>
<accession>A0AAD1WD52</accession>
<dbReference type="Pfam" id="PF13570">
    <property type="entry name" value="Beta-prop_ACSF4"/>
    <property type="match status" value="1"/>
</dbReference>
<evidence type="ECO:0000313" key="5">
    <source>
        <dbReference type="EMBL" id="CAH2300233.1"/>
    </source>
</evidence>
<dbReference type="AlphaFoldDB" id="A0AAD1WD52"/>
<dbReference type="PANTHER" id="PTHR44394">
    <property type="entry name" value="BETA-ALANINE-ACTIVATING ENZYME"/>
    <property type="match status" value="1"/>
</dbReference>
<feature type="domain" description="AMP-dependent synthetase/ligase" evidence="3">
    <location>
        <begin position="20"/>
        <end position="410"/>
    </location>
</feature>
<dbReference type="InterPro" id="IPR011047">
    <property type="entry name" value="Quinoprotein_ADH-like_sf"/>
</dbReference>
<dbReference type="InterPro" id="IPR052091">
    <property type="entry name" value="Beta-ala_Activ/Resist"/>
</dbReference>
<dbReference type="Gene3D" id="2.130.10.10">
    <property type="entry name" value="YVTN repeat-like/Quinoprotein amine dehydrogenase"/>
    <property type="match status" value="2"/>
</dbReference>
<dbReference type="SUPFAM" id="SSF56801">
    <property type="entry name" value="Acetyl-CoA synthetase-like"/>
    <property type="match status" value="1"/>
</dbReference>
<dbReference type="InterPro" id="IPR000873">
    <property type="entry name" value="AMP-dep_synth/lig_dom"/>
</dbReference>
<evidence type="ECO:0000259" key="4">
    <source>
        <dbReference type="Pfam" id="PF13570"/>
    </source>
</evidence>
<dbReference type="PANTHER" id="PTHR44394:SF1">
    <property type="entry name" value="BETA-ALANINE-ACTIVATING ENZYME"/>
    <property type="match status" value="1"/>
</dbReference>
<gene>
    <name evidence="5" type="ORF">PECUL_23A009409</name>
</gene>
<dbReference type="InterPro" id="IPR036736">
    <property type="entry name" value="ACP-like_sf"/>
</dbReference>
<dbReference type="PROSITE" id="PS00455">
    <property type="entry name" value="AMP_BINDING"/>
    <property type="match status" value="1"/>
</dbReference>
<dbReference type="GO" id="GO:0006629">
    <property type="term" value="P:lipid metabolic process"/>
    <property type="evidence" value="ECO:0007669"/>
    <property type="project" value="UniProtKB-KW"/>
</dbReference>
<dbReference type="Gene3D" id="3.40.50.12780">
    <property type="entry name" value="N-terminal domain of ligase-like"/>
    <property type="match status" value="1"/>
</dbReference>
<dbReference type="InterPro" id="IPR002372">
    <property type="entry name" value="PQQ_rpt_dom"/>
</dbReference>
<dbReference type="InterPro" id="IPR018391">
    <property type="entry name" value="PQQ_b-propeller_rpt"/>
</dbReference>
<dbReference type="Proteomes" id="UP001295444">
    <property type="component" value="Chromosome 06"/>
</dbReference>
<sequence>MAAFMAAVSSRCTLHEMVLKAAAQHEDRHAVCFHPIKQQPLFLTYRELTTVSGELTAFLKLHCLDTETCRIGLYCHPGIHLPCWIMGILCVPAAYCPIDPGSPSHFTSSLMERGKLNFILVENNKVKAFKMHFTDWTEQDSNPVQHLGVTLFKVPKYKEACLEKRNGICGKQATSAVEYKQGHICKDSIDIREECLAYILHTSGTTGAPKIVSVPHKCIVPNIEHLRSIFNILPSDLLFLASPLTFDPSVVELFLALYSGACILIVPDPIRMIPTKLCDVLFNQHRVTVLQLTPTLLRRFGSHSIRSSVLSRDTSLRILALGGEPFPAAPVLRNWREHGNKTRIFNLYGITEVSSWATYFEIPETILLNTQIGNEPLVPLGFLLHGTIIEVRNDEDCAVEKGEGQVFLGGQERVCFLDEEVVLPYGTLRNTGDCVTIKDGEMFLLGRKDNQIKRHGKRLNMEYVQQVVENLTQVETCAVSWFQARQLILFVVPREPVEKKTLWKELRTCLLSYAVPDGLVLIESLPFTKHGKVDMSQLNRLYTDYVKERRMDGLLQREDLWDALENIWKSLLSLPDGTSAVENDSMFLLSGGDSLMALRFQEELETLVGKSVPGLLEVLLNGTFMDIHRQIYKCIYPMVEKASIVPHTEINTIRTLEKGNHAHKRNEPRLTDPEKHINSFISLSRGNRIFINVHLASESHAQKCQWTNGSSIEVAEFMKTDDFRSECKRQKTNQSSSSSFMSQDSVLSSVLESQFFIRVRWKSDTGKCVDATPLLIQSASTRPSVTVYIGSHSHRMQALHLKSGEVIWERVLGDRVESSAAVSRCGSFVLIGCYNGSLYVLNRHDGKEHWIFSTKDAIKSSPTIDPLTGLVFFGSHDHHLYALDINVKQCIWKSFCGGGAVFSSPCISSEPYILYTATLGGFISASNPSTGDTLWRHACGKPVFASPQCNTKHVFVGCVDENFYCFSHSGEKVWHITTSGPIFSSPCISSISQKVIFGSHDGFIYCCDMEGVLLWKYKTSSRVYSTPFVFPHPHTQNMEFVAAASTDGNVWVFNAGSGLLDTVYKLDGEVFSSPVVWGNYLVIGCRNDYVYCLDLMSSRSSI</sequence>
<evidence type="ECO:0000256" key="2">
    <source>
        <dbReference type="ARBA" id="ARBA00023098"/>
    </source>
</evidence>
<dbReference type="InterPro" id="IPR042099">
    <property type="entry name" value="ANL_N_sf"/>
</dbReference>
<comment type="similarity">
    <text evidence="1">Belongs to the ATP-dependent AMP-binding enzyme family.</text>
</comment>
<proteinExistence type="inferred from homology"/>
<dbReference type="InterPro" id="IPR020845">
    <property type="entry name" value="AMP-binding_CS"/>
</dbReference>
<dbReference type="InterPro" id="IPR048005">
    <property type="entry name" value="AASDH_AMP"/>
</dbReference>
<evidence type="ECO:0000259" key="3">
    <source>
        <dbReference type="Pfam" id="PF00501"/>
    </source>
</evidence>
<keyword evidence="6" id="KW-1185">Reference proteome</keyword>
<evidence type="ECO:0000256" key="1">
    <source>
        <dbReference type="ARBA" id="ARBA00006432"/>
    </source>
</evidence>
<name>A0AAD1WD52_PELCU</name>
<dbReference type="InterPro" id="IPR015943">
    <property type="entry name" value="WD40/YVTN_repeat-like_dom_sf"/>
</dbReference>
<reference evidence="5" key="1">
    <citation type="submission" date="2022-03" db="EMBL/GenBank/DDBJ databases">
        <authorList>
            <person name="Alioto T."/>
            <person name="Alioto T."/>
            <person name="Gomez Garrido J."/>
        </authorList>
    </citation>
    <scope>NUCLEOTIDE SEQUENCE</scope>
</reference>
<dbReference type="Gene3D" id="3.30.300.30">
    <property type="match status" value="1"/>
</dbReference>
<dbReference type="EMBL" id="OW240917">
    <property type="protein sequence ID" value="CAH2300233.1"/>
    <property type="molecule type" value="Genomic_DNA"/>
</dbReference>
<feature type="domain" description="Pyrrolo-quinoline quinone repeat" evidence="4">
    <location>
        <begin position="765"/>
        <end position="1095"/>
    </location>
</feature>
<dbReference type="SMART" id="SM00564">
    <property type="entry name" value="PQQ"/>
    <property type="match status" value="8"/>
</dbReference>
<evidence type="ECO:0000313" key="6">
    <source>
        <dbReference type="Proteomes" id="UP001295444"/>
    </source>
</evidence>
<organism evidence="5 6">
    <name type="scientific">Pelobates cultripes</name>
    <name type="common">Western spadefoot toad</name>
    <dbReference type="NCBI Taxonomy" id="61616"/>
    <lineage>
        <taxon>Eukaryota</taxon>
        <taxon>Metazoa</taxon>
        <taxon>Chordata</taxon>
        <taxon>Craniata</taxon>
        <taxon>Vertebrata</taxon>
        <taxon>Euteleostomi</taxon>
        <taxon>Amphibia</taxon>
        <taxon>Batrachia</taxon>
        <taxon>Anura</taxon>
        <taxon>Pelobatoidea</taxon>
        <taxon>Pelobatidae</taxon>
        <taxon>Pelobates</taxon>
    </lineage>
</organism>
<dbReference type="SUPFAM" id="SSF47336">
    <property type="entry name" value="ACP-like"/>
    <property type="match status" value="1"/>
</dbReference>
<dbReference type="Pfam" id="PF00501">
    <property type="entry name" value="AMP-binding"/>
    <property type="match status" value="1"/>
</dbReference>